<evidence type="ECO:0000313" key="2">
    <source>
        <dbReference type="Proteomes" id="UP000030341"/>
    </source>
</evidence>
<dbReference type="InterPro" id="IPR011032">
    <property type="entry name" value="GroES-like_sf"/>
</dbReference>
<organism evidence="1 2">
    <name type="scientific">Pseudoalteromonas piratica</name>
    <dbReference type="NCBI Taxonomy" id="1348114"/>
    <lineage>
        <taxon>Bacteria</taxon>
        <taxon>Pseudomonadati</taxon>
        <taxon>Pseudomonadota</taxon>
        <taxon>Gammaproteobacteria</taxon>
        <taxon>Alteromonadales</taxon>
        <taxon>Pseudoalteromonadaceae</taxon>
        <taxon>Pseudoalteromonas</taxon>
    </lineage>
</organism>
<dbReference type="eggNOG" id="COG0604">
    <property type="taxonomic scope" value="Bacteria"/>
</dbReference>
<dbReference type="RefSeq" id="WP_040135233.1">
    <property type="nucleotide sequence ID" value="NZ_CP009889.1"/>
</dbReference>
<sequence length="129" mass="14071">MKAIGLYRYLPIENEQALQDVEIAKPSVAGYDLLVKVNAVSVNPVDTKVRAPKKSLKHRWDAAGTVEAIGEQELSPIRINVVSPGLTQTEAYSSLSEKARETLFSDAAKRLPAQYVATAEDQATGYLLL</sequence>
<dbReference type="Gene3D" id="3.90.180.10">
    <property type="entry name" value="Medium-chain alcohol dehydrogenases, catalytic domain"/>
    <property type="match status" value="1"/>
</dbReference>
<dbReference type="STRING" id="1348114.OM33_16655"/>
<protein>
    <submittedName>
        <fullName evidence="1">Uncharacterized protein</fullName>
    </submittedName>
</protein>
<gene>
    <name evidence="1" type="ORF">OM33_16655</name>
</gene>
<dbReference type="AlphaFoldDB" id="A0A0A7EL01"/>
<dbReference type="Proteomes" id="UP000030341">
    <property type="component" value="Chromosome 2"/>
</dbReference>
<proteinExistence type="predicted"/>
<dbReference type="SUPFAM" id="SSF50129">
    <property type="entry name" value="GroES-like"/>
    <property type="match status" value="1"/>
</dbReference>
<keyword evidence="2" id="KW-1185">Reference proteome</keyword>
<dbReference type="KEGG" id="pseo:OM33_16655"/>
<accession>A0A0A7EL01</accession>
<name>A0A0A7EL01_9GAMM</name>
<dbReference type="HOGENOM" id="CLU_1947001_0_0_6"/>
<evidence type="ECO:0000313" key="1">
    <source>
        <dbReference type="EMBL" id="AIY66751.1"/>
    </source>
</evidence>
<dbReference type="EMBL" id="CP009889">
    <property type="protein sequence ID" value="AIY66751.1"/>
    <property type="molecule type" value="Genomic_DNA"/>
</dbReference>
<reference evidence="1 2" key="1">
    <citation type="submission" date="2014-11" db="EMBL/GenBank/DDBJ databases">
        <title>Complete Genome Sequence of Pseudoalteromonas sp. Strain OCN003 Isolated from Kaneohe Bay, Oahu, Hawaii.</title>
        <authorList>
            <person name="Beurmann S."/>
            <person name="Videau P."/>
            <person name="Ushijima B."/>
            <person name="Smith A.M."/>
            <person name="Aeby G.S."/>
            <person name="Callahan S.M."/>
            <person name="Belcaid M."/>
        </authorList>
    </citation>
    <scope>NUCLEOTIDE SEQUENCE [LARGE SCALE GENOMIC DNA]</scope>
    <source>
        <strain evidence="1 2">OCN003</strain>
    </source>
</reference>
<dbReference type="eggNOG" id="COG1028">
    <property type="taxonomic scope" value="Bacteria"/>
</dbReference>